<keyword evidence="1" id="KW-0472">Membrane</keyword>
<dbReference type="GO" id="GO:0003677">
    <property type="term" value="F:DNA binding"/>
    <property type="evidence" value="ECO:0007669"/>
    <property type="project" value="InterPro"/>
</dbReference>
<dbReference type="InterPro" id="IPR050400">
    <property type="entry name" value="Bact_Cytoskel_RodZ"/>
</dbReference>
<evidence type="ECO:0000313" key="2">
    <source>
        <dbReference type="EMBL" id="RHC93807.1"/>
    </source>
</evidence>
<dbReference type="Pfam" id="PF13413">
    <property type="entry name" value="HTH_25"/>
    <property type="match status" value="1"/>
</dbReference>
<proteinExistence type="predicted"/>
<dbReference type="AlphaFoldDB" id="A0A414CFQ5"/>
<feature type="transmembrane region" description="Helical" evidence="1">
    <location>
        <begin position="107"/>
        <end position="128"/>
    </location>
</feature>
<dbReference type="InterPro" id="IPR010982">
    <property type="entry name" value="Lambda_DNA-bd_dom_sf"/>
</dbReference>
<dbReference type="EMBL" id="QSIO01000004">
    <property type="protein sequence ID" value="RHC93807.1"/>
    <property type="molecule type" value="Genomic_DNA"/>
</dbReference>
<comment type="caution">
    <text evidence="2">The sequence shown here is derived from an EMBL/GenBank/DDBJ whole genome shotgun (WGS) entry which is preliminary data.</text>
</comment>
<dbReference type="PANTHER" id="PTHR34475:SF1">
    <property type="entry name" value="CYTOSKELETON PROTEIN RODZ"/>
    <property type="match status" value="1"/>
</dbReference>
<dbReference type="PANTHER" id="PTHR34475">
    <property type="match status" value="1"/>
</dbReference>
<sequence>MKKRTIGQVLRLSRVNLHLSLQDVSNKTAIKIPYIEALENDEFDLLPSPFYAQIYLKKLAWALGLDESILLTAFREGKELLFDEEILVDDEELHSRKLRQKASWLPILYYLLVSFVILGFVIYIVYFYEFTASVK</sequence>
<keyword evidence="1" id="KW-1133">Transmembrane helix</keyword>
<protein>
    <submittedName>
        <fullName evidence="2">Helix-turn-helix domain-containing protein</fullName>
    </submittedName>
</protein>
<evidence type="ECO:0000313" key="3">
    <source>
        <dbReference type="Proteomes" id="UP000285773"/>
    </source>
</evidence>
<accession>A0A414CFQ5</accession>
<organism evidence="2 3">
    <name type="scientific">Streptococcus parasanguinis</name>
    <dbReference type="NCBI Taxonomy" id="1318"/>
    <lineage>
        <taxon>Bacteria</taxon>
        <taxon>Bacillati</taxon>
        <taxon>Bacillota</taxon>
        <taxon>Bacilli</taxon>
        <taxon>Lactobacillales</taxon>
        <taxon>Streptococcaceae</taxon>
        <taxon>Streptococcus</taxon>
    </lineage>
</organism>
<dbReference type="RefSeq" id="WP_118096214.1">
    <property type="nucleotide sequence ID" value="NZ_QSIO01000004.1"/>
</dbReference>
<reference evidence="2 3" key="1">
    <citation type="submission" date="2018-08" db="EMBL/GenBank/DDBJ databases">
        <title>A genome reference for cultivated species of the human gut microbiota.</title>
        <authorList>
            <person name="Zou Y."/>
            <person name="Xue W."/>
            <person name="Luo G."/>
        </authorList>
    </citation>
    <scope>NUCLEOTIDE SEQUENCE [LARGE SCALE GENOMIC DNA]</scope>
    <source>
        <strain evidence="2 3">AM33-3BH</strain>
    </source>
</reference>
<dbReference type="Proteomes" id="UP000285773">
    <property type="component" value="Unassembled WGS sequence"/>
</dbReference>
<name>A0A414CFQ5_STRPA</name>
<dbReference type="Gene3D" id="1.10.260.40">
    <property type="entry name" value="lambda repressor-like DNA-binding domains"/>
    <property type="match status" value="1"/>
</dbReference>
<evidence type="ECO:0000256" key="1">
    <source>
        <dbReference type="SAM" id="Phobius"/>
    </source>
</evidence>
<dbReference type="SUPFAM" id="SSF47413">
    <property type="entry name" value="lambda repressor-like DNA-binding domains"/>
    <property type="match status" value="1"/>
</dbReference>
<gene>
    <name evidence="2" type="ORF">DW820_09500</name>
</gene>
<keyword evidence="1" id="KW-0812">Transmembrane</keyword>